<name>A0ABV9ZI52_9PSEU</name>
<gene>
    <name evidence="2" type="ORF">ACFPK1_19360</name>
</gene>
<dbReference type="RefSeq" id="WP_378022565.1">
    <property type="nucleotide sequence ID" value="NZ_JBHSKG010000010.1"/>
</dbReference>
<feature type="compositionally biased region" description="Basic and acidic residues" evidence="1">
    <location>
        <begin position="19"/>
        <end position="30"/>
    </location>
</feature>
<accession>A0ABV9ZI52</accession>
<evidence type="ECO:0000256" key="1">
    <source>
        <dbReference type="SAM" id="MobiDB-lite"/>
    </source>
</evidence>
<feature type="region of interest" description="Disordered" evidence="1">
    <location>
        <begin position="17"/>
        <end position="56"/>
    </location>
</feature>
<organism evidence="2 3">
    <name type="scientific">Actinomycetospora rhizophila</name>
    <dbReference type="NCBI Taxonomy" id="1416876"/>
    <lineage>
        <taxon>Bacteria</taxon>
        <taxon>Bacillati</taxon>
        <taxon>Actinomycetota</taxon>
        <taxon>Actinomycetes</taxon>
        <taxon>Pseudonocardiales</taxon>
        <taxon>Pseudonocardiaceae</taxon>
        <taxon>Actinomycetospora</taxon>
    </lineage>
</organism>
<proteinExistence type="predicted"/>
<protein>
    <submittedName>
        <fullName evidence="2">Uncharacterized protein</fullName>
    </submittedName>
</protein>
<reference evidence="3" key="1">
    <citation type="journal article" date="2019" name="Int. J. Syst. Evol. Microbiol.">
        <title>The Global Catalogue of Microorganisms (GCM) 10K type strain sequencing project: providing services to taxonomists for standard genome sequencing and annotation.</title>
        <authorList>
            <consortium name="The Broad Institute Genomics Platform"/>
            <consortium name="The Broad Institute Genome Sequencing Center for Infectious Disease"/>
            <person name="Wu L."/>
            <person name="Ma J."/>
        </authorList>
    </citation>
    <scope>NUCLEOTIDE SEQUENCE [LARGE SCALE GENOMIC DNA]</scope>
    <source>
        <strain evidence="3">XZYJ18</strain>
    </source>
</reference>
<dbReference type="EMBL" id="JBHSKG010000010">
    <property type="protein sequence ID" value="MFC5140405.1"/>
    <property type="molecule type" value="Genomic_DNA"/>
</dbReference>
<comment type="caution">
    <text evidence="2">The sequence shown here is derived from an EMBL/GenBank/DDBJ whole genome shotgun (WGS) entry which is preliminary data.</text>
</comment>
<dbReference type="Proteomes" id="UP001596175">
    <property type="component" value="Unassembled WGS sequence"/>
</dbReference>
<sequence length="56" mass="6177">MNIGAPRRVLRVEPIVDPVPDRDFPERPAEVRPQLPRPTPRSGAVPVPRRVSDAGS</sequence>
<evidence type="ECO:0000313" key="2">
    <source>
        <dbReference type="EMBL" id="MFC5140405.1"/>
    </source>
</evidence>
<evidence type="ECO:0000313" key="3">
    <source>
        <dbReference type="Proteomes" id="UP001596175"/>
    </source>
</evidence>
<keyword evidence="3" id="KW-1185">Reference proteome</keyword>